<feature type="non-terminal residue" evidence="2">
    <location>
        <position position="57"/>
    </location>
</feature>
<sequence length="57" mass="6383">WRSAEVPTRRPQGALGATPGFGPNPGSRRDRRAFSPARSARQARRRRPLIGHRRPLA</sequence>
<organism evidence="2">
    <name type="scientific">uncultured Thermomicrobiales bacterium</name>
    <dbReference type="NCBI Taxonomy" id="1645740"/>
    <lineage>
        <taxon>Bacteria</taxon>
        <taxon>Pseudomonadati</taxon>
        <taxon>Thermomicrobiota</taxon>
        <taxon>Thermomicrobia</taxon>
        <taxon>Thermomicrobiales</taxon>
        <taxon>environmental samples</taxon>
    </lineage>
</organism>
<feature type="non-terminal residue" evidence="2">
    <location>
        <position position="1"/>
    </location>
</feature>
<protein>
    <submittedName>
        <fullName evidence="2">Uncharacterized protein</fullName>
    </submittedName>
</protein>
<dbReference type="AlphaFoldDB" id="A0A6J4V173"/>
<proteinExistence type="predicted"/>
<evidence type="ECO:0000313" key="2">
    <source>
        <dbReference type="EMBL" id="CAA9565612.1"/>
    </source>
</evidence>
<feature type="compositionally biased region" description="Basic residues" evidence="1">
    <location>
        <begin position="41"/>
        <end position="57"/>
    </location>
</feature>
<gene>
    <name evidence="2" type="ORF">AVDCRST_MAG59-2983</name>
</gene>
<accession>A0A6J4V173</accession>
<feature type="region of interest" description="Disordered" evidence="1">
    <location>
        <begin position="1"/>
        <end position="57"/>
    </location>
</feature>
<evidence type="ECO:0000256" key="1">
    <source>
        <dbReference type="SAM" id="MobiDB-lite"/>
    </source>
</evidence>
<dbReference type="EMBL" id="CADCWF010000203">
    <property type="protein sequence ID" value="CAA9565612.1"/>
    <property type="molecule type" value="Genomic_DNA"/>
</dbReference>
<reference evidence="2" key="1">
    <citation type="submission" date="2020-02" db="EMBL/GenBank/DDBJ databases">
        <authorList>
            <person name="Meier V. D."/>
        </authorList>
    </citation>
    <scope>NUCLEOTIDE SEQUENCE</scope>
    <source>
        <strain evidence="2">AVDCRST_MAG59</strain>
    </source>
</reference>
<name>A0A6J4V173_9BACT</name>